<gene>
    <name evidence="1" type="ORF">PF008_g14321</name>
</gene>
<dbReference type="EMBL" id="QXFY01000881">
    <property type="protein sequence ID" value="KAE9333698.1"/>
    <property type="molecule type" value="Genomic_DNA"/>
</dbReference>
<proteinExistence type="predicted"/>
<protein>
    <recommendedName>
        <fullName evidence="3">Thioredoxin domain-containing protein</fullName>
    </recommendedName>
</protein>
<dbReference type="Gene3D" id="3.40.30.10">
    <property type="entry name" value="Glutaredoxin"/>
    <property type="match status" value="1"/>
</dbReference>
<evidence type="ECO:0000313" key="2">
    <source>
        <dbReference type="Proteomes" id="UP000486351"/>
    </source>
</evidence>
<sequence length="54" mass="6010">MLLGVQTVTEEFNVSSLPFKVFKGGKVVDEHSGAIKTALESMVAKHTTEWWTIM</sequence>
<name>A0A6G0RI83_9STRA</name>
<dbReference type="CDD" id="cd02947">
    <property type="entry name" value="TRX_family"/>
    <property type="match status" value="1"/>
</dbReference>
<dbReference type="Proteomes" id="UP000486351">
    <property type="component" value="Unassembled WGS sequence"/>
</dbReference>
<dbReference type="AlphaFoldDB" id="A0A6G0RI83"/>
<reference evidence="1 2" key="1">
    <citation type="submission" date="2018-09" db="EMBL/GenBank/DDBJ databases">
        <title>Genomic investigation of the strawberry pathogen Phytophthora fragariae indicates pathogenicity is determined by transcriptional variation in three key races.</title>
        <authorList>
            <person name="Adams T.M."/>
            <person name="Armitage A.D."/>
            <person name="Sobczyk M.K."/>
            <person name="Bates H.J."/>
            <person name="Dunwell J.M."/>
            <person name="Nellist C.F."/>
            <person name="Harrison R.J."/>
        </authorList>
    </citation>
    <scope>NUCLEOTIDE SEQUENCE [LARGE SCALE GENOMIC DNA]</scope>
    <source>
        <strain evidence="1 2">NOV-77</strain>
    </source>
</reference>
<accession>A0A6G0RI83</accession>
<evidence type="ECO:0000313" key="1">
    <source>
        <dbReference type="EMBL" id="KAE9333698.1"/>
    </source>
</evidence>
<comment type="caution">
    <text evidence="1">The sequence shown here is derived from an EMBL/GenBank/DDBJ whole genome shotgun (WGS) entry which is preliminary data.</text>
</comment>
<organism evidence="1 2">
    <name type="scientific">Phytophthora fragariae</name>
    <dbReference type="NCBI Taxonomy" id="53985"/>
    <lineage>
        <taxon>Eukaryota</taxon>
        <taxon>Sar</taxon>
        <taxon>Stramenopiles</taxon>
        <taxon>Oomycota</taxon>
        <taxon>Peronosporomycetes</taxon>
        <taxon>Peronosporales</taxon>
        <taxon>Peronosporaceae</taxon>
        <taxon>Phytophthora</taxon>
    </lineage>
</organism>
<evidence type="ECO:0008006" key="3">
    <source>
        <dbReference type="Google" id="ProtNLM"/>
    </source>
</evidence>